<protein>
    <submittedName>
        <fullName evidence="5">Outer membrane porin, OprD family</fullName>
    </submittedName>
</protein>
<dbReference type="EMBL" id="JACARG010000021">
    <property type="protein sequence ID" value="NWE13726.1"/>
    <property type="molecule type" value="Genomic_DNA"/>
</dbReference>
<reference evidence="5 6" key="1">
    <citation type="submission" date="2020-04" db="EMBL/GenBank/DDBJ databases">
        <title>Molecular characterization of pseudomonads from Agaricus bisporus reveal novel blotch 2 pathogens in Western Europe.</title>
        <authorList>
            <person name="Taparia T."/>
            <person name="Krijger M."/>
            <person name="Haynes E."/>
            <person name="Elpinstone J.G."/>
            <person name="Noble R."/>
            <person name="Van Der Wolf J."/>
        </authorList>
    </citation>
    <scope>NUCLEOTIDE SEQUENCE [LARGE SCALE GENOMIC DNA]</scope>
    <source>
        <strain evidence="5 6">IPO3782</strain>
    </source>
</reference>
<dbReference type="GO" id="GO:0015288">
    <property type="term" value="F:porin activity"/>
    <property type="evidence" value="ECO:0007669"/>
    <property type="project" value="TreeGrafter"/>
</dbReference>
<organism evidence="5 6">
    <name type="scientific">Pseudomonas yamanorum</name>
    <dbReference type="NCBI Taxonomy" id="515393"/>
    <lineage>
        <taxon>Bacteria</taxon>
        <taxon>Pseudomonadati</taxon>
        <taxon>Pseudomonadota</taxon>
        <taxon>Gammaproteobacteria</taxon>
        <taxon>Pseudomonadales</taxon>
        <taxon>Pseudomonadaceae</taxon>
        <taxon>Pseudomonas</taxon>
    </lineage>
</organism>
<dbReference type="GO" id="GO:0016020">
    <property type="term" value="C:membrane"/>
    <property type="evidence" value="ECO:0007669"/>
    <property type="project" value="InterPro"/>
</dbReference>
<dbReference type="RefSeq" id="WP_177077712.1">
    <property type="nucleotide sequence ID" value="NZ_JACARG010000021.1"/>
</dbReference>
<dbReference type="Pfam" id="PF03573">
    <property type="entry name" value="OprD"/>
    <property type="match status" value="1"/>
</dbReference>
<dbReference type="Proteomes" id="UP000531950">
    <property type="component" value="Unassembled WGS sequence"/>
</dbReference>
<evidence type="ECO:0000313" key="6">
    <source>
        <dbReference type="Proteomes" id="UP000531950"/>
    </source>
</evidence>
<dbReference type="InterPro" id="IPR005318">
    <property type="entry name" value="OM_porin_bac"/>
</dbReference>
<comment type="similarity">
    <text evidence="1">Belongs to the outer membrane porin (Opr) (TC 1.B.25) family.</text>
</comment>
<sequence>MKRSTLALAVTTTILAQHALAAGFIDDSTASINARTFYLRSDNPNTPGVDQNELTQGFKLDYLSGFTQGTVGFGLDVQALQAFNLSGGTQHPNASTSNSLAPVNSDGTPVDNWSRLGANAKLRVSKTEFHAGSALSPNLPILVANDGRLLPQTFDGVTVTSKDIDNLTINAGQLSRSTGRASSNSTGLAIAGGTEASNSFTYAGADWKITPTTTLQYYRADLKDYYTQDFFGLLNTTPLGENSRFKTDLRYFNSKSQGKNGTAGYLFNNNGGYASEPGKVDNTTWSAAFTYYLGGHAFMLGRQQVSDSGGTVYLNQGNILGGAGNSEGNGGASVYLITDVMDNSFIRAGENTNFAQYSYDFAALGVPGLSASALYLHGDNIRGADGGSRYSEWERDMRIDYVVQSGPLKGFGTSLREGSFRSGIPNVGAVDQARVIFSYTYAIF</sequence>
<name>A0A7Y8JPP9_9PSED</name>
<feature type="signal peptide" evidence="4">
    <location>
        <begin position="1"/>
        <end position="21"/>
    </location>
</feature>
<dbReference type="AlphaFoldDB" id="A0A7Y8JPP9"/>
<evidence type="ECO:0000256" key="1">
    <source>
        <dbReference type="ARBA" id="ARBA00009075"/>
    </source>
</evidence>
<evidence type="ECO:0000313" key="5">
    <source>
        <dbReference type="EMBL" id="NWE13726.1"/>
    </source>
</evidence>
<evidence type="ECO:0000256" key="4">
    <source>
        <dbReference type="SAM" id="SignalP"/>
    </source>
</evidence>
<feature type="chain" id="PRO_5031081168" evidence="4">
    <location>
        <begin position="22"/>
        <end position="444"/>
    </location>
</feature>
<evidence type="ECO:0000256" key="2">
    <source>
        <dbReference type="ARBA" id="ARBA00022448"/>
    </source>
</evidence>
<dbReference type="Gene3D" id="2.40.160.10">
    <property type="entry name" value="Porin"/>
    <property type="match status" value="1"/>
</dbReference>
<keyword evidence="3 4" id="KW-0732">Signal</keyword>
<dbReference type="PANTHER" id="PTHR34596:SF2">
    <property type="entry name" value="CHITOPORIN"/>
    <property type="match status" value="1"/>
</dbReference>
<dbReference type="PANTHER" id="PTHR34596">
    <property type="entry name" value="CHITOPORIN"/>
    <property type="match status" value="1"/>
</dbReference>
<comment type="caution">
    <text evidence="5">The sequence shown here is derived from an EMBL/GenBank/DDBJ whole genome shotgun (WGS) entry which is preliminary data.</text>
</comment>
<keyword evidence="2" id="KW-0813">Transport</keyword>
<proteinExistence type="inferred from homology"/>
<gene>
    <name evidence="5" type="ORF">HX822_12330</name>
</gene>
<dbReference type="InterPro" id="IPR023614">
    <property type="entry name" value="Porin_dom_sf"/>
</dbReference>
<evidence type="ECO:0000256" key="3">
    <source>
        <dbReference type="ARBA" id="ARBA00022729"/>
    </source>
</evidence>
<accession>A0A7Y8JPP9</accession>